<protein>
    <recommendedName>
        <fullName evidence="2">DUF7702 domain-containing protein</fullName>
    </recommendedName>
</protein>
<organism evidence="3 4">
    <name type="scientific">Thyridium curvatum</name>
    <dbReference type="NCBI Taxonomy" id="1093900"/>
    <lineage>
        <taxon>Eukaryota</taxon>
        <taxon>Fungi</taxon>
        <taxon>Dikarya</taxon>
        <taxon>Ascomycota</taxon>
        <taxon>Pezizomycotina</taxon>
        <taxon>Sordariomycetes</taxon>
        <taxon>Sordariomycetidae</taxon>
        <taxon>Thyridiales</taxon>
        <taxon>Thyridiaceae</taxon>
        <taxon>Thyridium</taxon>
    </lineage>
</organism>
<dbReference type="Pfam" id="PF24800">
    <property type="entry name" value="DUF7702"/>
    <property type="match status" value="1"/>
</dbReference>
<dbReference type="AlphaFoldDB" id="A0A507BE99"/>
<dbReference type="InParanoid" id="A0A507BE99"/>
<keyword evidence="1" id="KW-1133">Transmembrane helix</keyword>
<dbReference type="InterPro" id="IPR056119">
    <property type="entry name" value="DUF7702"/>
</dbReference>
<feature type="transmembrane region" description="Helical" evidence="1">
    <location>
        <begin position="213"/>
        <end position="234"/>
    </location>
</feature>
<accession>A0A507BE99</accession>
<feature type="transmembrane region" description="Helical" evidence="1">
    <location>
        <begin position="135"/>
        <end position="157"/>
    </location>
</feature>
<dbReference type="GeneID" id="41970361"/>
<gene>
    <name evidence="3" type="ORF">E0L32_002914</name>
</gene>
<dbReference type="PANTHER" id="PTHR42109:SF3">
    <property type="entry name" value="INTEGRAL MEMBRANE PROTEIN (AFU_ORTHOLOGUE AFUA_5G00100)"/>
    <property type="match status" value="1"/>
</dbReference>
<feature type="domain" description="DUF7702" evidence="2">
    <location>
        <begin position="3"/>
        <end position="235"/>
    </location>
</feature>
<keyword evidence="4" id="KW-1185">Reference proteome</keyword>
<dbReference type="OrthoDB" id="2560628at2759"/>
<evidence type="ECO:0000313" key="4">
    <source>
        <dbReference type="Proteomes" id="UP000319257"/>
    </source>
</evidence>
<keyword evidence="1" id="KW-0472">Membrane</keyword>
<reference evidence="3 4" key="1">
    <citation type="submission" date="2019-06" db="EMBL/GenBank/DDBJ databases">
        <title>Draft genome sequence of the filamentous fungus Phialemoniopsis curvata isolated from diesel fuel.</title>
        <authorList>
            <person name="Varaljay V.A."/>
            <person name="Lyon W.J."/>
            <person name="Crouch A.L."/>
            <person name="Drake C.E."/>
            <person name="Hollomon J.M."/>
            <person name="Nadeau L.J."/>
            <person name="Nunn H.S."/>
            <person name="Stevenson B.S."/>
            <person name="Bojanowski C.L."/>
            <person name="Crookes-Goodson W.J."/>
        </authorList>
    </citation>
    <scope>NUCLEOTIDE SEQUENCE [LARGE SCALE GENOMIC DNA]</scope>
    <source>
        <strain evidence="3 4">D216</strain>
    </source>
</reference>
<feature type="transmembrane region" description="Helical" evidence="1">
    <location>
        <begin position="62"/>
        <end position="82"/>
    </location>
</feature>
<comment type="caution">
    <text evidence="3">The sequence shown here is derived from an EMBL/GenBank/DDBJ whole genome shotgun (WGS) entry which is preliminary data.</text>
</comment>
<dbReference type="RefSeq" id="XP_030999524.1">
    <property type="nucleotide sequence ID" value="XM_031137156.1"/>
</dbReference>
<evidence type="ECO:0000259" key="2">
    <source>
        <dbReference type="Pfam" id="PF24800"/>
    </source>
</evidence>
<feature type="transmembrane region" description="Helical" evidence="1">
    <location>
        <begin position="169"/>
        <end position="193"/>
    </location>
</feature>
<keyword evidence="1" id="KW-0812">Transmembrane</keyword>
<feature type="transmembrane region" description="Helical" evidence="1">
    <location>
        <begin position="32"/>
        <end position="50"/>
    </location>
</feature>
<sequence length="259" mass="27882">MTNPLATAELAIYAVLALPVLFVLVRHGLPGLPGWIYLFAFCTLRIVGGALSMNPGSTSGNIISNIGLSPLLLAVSGVLHEGRTYRIAHTKAQLEWILVLFFHIIVVGGIALLGVGSSALQSATPKSSDIQLVEAGIAILTVSWVILCVWTTLSILMRNDVPPSETQRLGTKMVFCVLFALPFIGIRVLYSLVALCTRKSYLNPVTGSITIRVLLGFLPELIPTIMFIAVGIATQNIRKVSGEKRDNGEFRQSSEEIGV</sequence>
<proteinExistence type="predicted"/>
<feature type="transmembrane region" description="Helical" evidence="1">
    <location>
        <begin position="94"/>
        <end position="115"/>
    </location>
</feature>
<dbReference type="EMBL" id="SKBQ01000012">
    <property type="protein sequence ID" value="TPX17813.1"/>
    <property type="molecule type" value="Genomic_DNA"/>
</dbReference>
<name>A0A507BE99_9PEZI</name>
<evidence type="ECO:0000313" key="3">
    <source>
        <dbReference type="EMBL" id="TPX17813.1"/>
    </source>
</evidence>
<dbReference type="Proteomes" id="UP000319257">
    <property type="component" value="Unassembled WGS sequence"/>
</dbReference>
<dbReference type="PANTHER" id="PTHR42109">
    <property type="entry name" value="UNPLACED GENOMIC SCAFFOLD UM_SCAF_CONTIG_1.265, WHOLE GENOME SHOTGUN SEQUENCE"/>
    <property type="match status" value="1"/>
</dbReference>
<feature type="transmembrane region" description="Helical" evidence="1">
    <location>
        <begin position="6"/>
        <end position="25"/>
    </location>
</feature>
<evidence type="ECO:0000256" key="1">
    <source>
        <dbReference type="SAM" id="Phobius"/>
    </source>
</evidence>